<dbReference type="PROSITE" id="PS50937">
    <property type="entry name" value="HTH_MERR_2"/>
    <property type="match status" value="1"/>
</dbReference>
<gene>
    <name evidence="4" type="ORF">BAY60_08155</name>
</gene>
<dbReference type="SUPFAM" id="SSF46955">
    <property type="entry name" value="Putative DNA-binding domain"/>
    <property type="match status" value="1"/>
</dbReference>
<dbReference type="InterPro" id="IPR009061">
    <property type="entry name" value="DNA-bd_dom_put_sf"/>
</dbReference>
<proteinExistence type="predicted"/>
<organism evidence="4 5">
    <name type="scientific">Prauserella muralis</name>
    <dbReference type="NCBI Taxonomy" id="588067"/>
    <lineage>
        <taxon>Bacteria</taxon>
        <taxon>Bacillati</taxon>
        <taxon>Actinomycetota</taxon>
        <taxon>Actinomycetes</taxon>
        <taxon>Pseudonocardiales</taxon>
        <taxon>Pseudonocardiaceae</taxon>
        <taxon>Prauserella</taxon>
    </lineage>
</organism>
<dbReference type="SMART" id="SM00422">
    <property type="entry name" value="HTH_MERR"/>
    <property type="match status" value="1"/>
</dbReference>
<keyword evidence="1" id="KW-0238">DNA-binding</keyword>
<evidence type="ECO:0000256" key="2">
    <source>
        <dbReference type="SAM" id="MobiDB-lite"/>
    </source>
</evidence>
<evidence type="ECO:0000259" key="3">
    <source>
        <dbReference type="PROSITE" id="PS50937"/>
    </source>
</evidence>
<sequence length="320" mass="34324">MASAEPTLPVAAVARRLGVAPSTLRTWDRRYGLGPSRHTGGRHRRYSATDVVRLEMMQRALLRGASTAEAARFALEQVPKTAANRAAVRVEVSGGDGMRPSAGPSQAEHDAPGPARFARRLSAAALALDARTVQHLLAESIGVLGVLDAWERVIQPVVTALGGWRDERSSPEVSYLLTECVFAALVRATPVLSTPRNERPVLLTAAPGERDTLPVYVLAAALAERSLVTQLFGMPLPADVLAVAARRSAPASVVLWAHRGSAAGPRLFTRLWRGRQRGRLFACGPGWRGVELPPRVELLGDIRQAADRVEYVLLGDAGRG</sequence>
<protein>
    <submittedName>
        <fullName evidence="4">MerR family transcriptional regulator</fullName>
    </submittedName>
</protein>
<dbReference type="GO" id="GO:0003677">
    <property type="term" value="F:DNA binding"/>
    <property type="evidence" value="ECO:0007669"/>
    <property type="project" value="UniProtKB-KW"/>
</dbReference>
<dbReference type="Gene3D" id="1.10.1660.10">
    <property type="match status" value="1"/>
</dbReference>
<dbReference type="PANTHER" id="PTHR30204:SF97">
    <property type="entry name" value="MERR FAMILY REGULATORY PROTEIN"/>
    <property type="match status" value="1"/>
</dbReference>
<evidence type="ECO:0000256" key="1">
    <source>
        <dbReference type="ARBA" id="ARBA00023125"/>
    </source>
</evidence>
<comment type="caution">
    <text evidence="4">The sequence shown here is derived from an EMBL/GenBank/DDBJ whole genome shotgun (WGS) entry which is preliminary data.</text>
</comment>
<feature type="domain" description="HTH merR-type" evidence="3">
    <location>
        <begin position="7"/>
        <end position="76"/>
    </location>
</feature>
<evidence type="ECO:0000313" key="4">
    <source>
        <dbReference type="EMBL" id="PXY32247.1"/>
    </source>
</evidence>
<keyword evidence="5" id="KW-1185">Reference proteome</keyword>
<feature type="region of interest" description="Disordered" evidence="2">
    <location>
        <begin position="93"/>
        <end position="113"/>
    </location>
</feature>
<dbReference type="AlphaFoldDB" id="A0A2V4BAC6"/>
<evidence type="ECO:0000313" key="5">
    <source>
        <dbReference type="Proteomes" id="UP000249915"/>
    </source>
</evidence>
<dbReference type="Proteomes" id="UP000249915">
    <property type="component" value="Unassembled WGS sequence"/>
</dbReference>
<reference evidence="4 5" key="1">
    <citation type="submission" date="2016-07" db="EMBL/GenBank/DDBJ databases">
        <title>Draft genome sequence of Prauserella muralis DSM 45305, isolated from a mould-covered wall in an indoor environment.</title>
        <authorList>
            <person name="Ruckert C."/>
            <person name="Albersmeier A."/>
            <person name="Jiang C.-L."/>
            <person name="Jiang Y."/>
            <person name="Kalinowski J."/>
            <person name="Schneider O."/>
            <person name="Winkler A."/>
            <person name="Zotchev S.B."/>
        </authorList>
    </citation>
    <scope>NUCLEOTIDE SEQUENCE [LARGE SCALE GENOMIC DNA]</scope>
    <source>
        <strain evidence="4 5">DSM 45305</strain>
    </source>
</reference>
<dbReference type="PANTHER" id="PTHR30204">
    <property type="entry name" value="REDOX-CYCLING DRUG-SENSING TRANSCRIPTIONAL ACTIVATOR SOXR"/>
    <property type="match status" value="1"/>
</dbReference>
<dbReference type="Pfam" id="PF13411">
    <property type="entry name" value="MerR_1"/>
    <property type="match status" value="1"/>
</dbReference>
<dbReference type="EMBL" id="MASW01000001">
    <property type="protein sequence ID" value="PXY32247.1"/>
    <property type="molecule type" value="Genomic_DNA"/>
</dbReference>
<dbReference type="GO" id="GO:0003700">
    <property type="term" value="F:DNA-binding transcription factor activity"/>
    <property type="evidence" value="ECO:0007669"/>
    <property type="project" value="InterPro"/>
</dbReference>
<name>A0A2V4BAC6_9PSEU</name>
<accession>A0A2V4BAC6</accession>
<dbReference type="RefSeq" id="WP_245992379.1">
    <property type="nucleotide sequence ID" value="NZ_MASW01000001.1"/>
</dbReference>
<dbReference type="InterPro" id="IPR000551">
    <property type="entry name" value="MerR-type_HTH_dom"/>
</dbReference>
<dbReference type="InterPro" id="IPR047057">
    <property type="entry name" value="MerR_fam"/>
</dbReference>